<evidence type="ECO:0008006" key="4">
    <source>
        <dbReference type="Google" id="ProtNLM"/>
    </source>
</evidence>
<proteinExistence type="predicted"/>
<gene>
    <name evidence="2" type="ORF">MOP44_06125</name>
</gene>
<dbReference type="PANTHER" id="PTHR30272">
    <property type="entry name" value="3-HYDROXYACYL-[ACYL-CARRIER-PROTEIN] DEHYDRATASE"/>
    <property type="match status" value="1"/>
</dbReference>
<dbReference type="GO" id="GO:0016829">
    <property type="term" value="F:lyase activity"/>
    <property type="evidence" value="ECO:0007669"/>
    <property type="project" value="UniProtKB-KW"/>
</dbReference>
<keyword evidence="1" id="KW-0456">Lyase</keyword>
<name>A0A9J7BUS8_9BACT</name>
<protein>
    <recommendedName>
        <fullName evidence="4">Beta-hydroxyacyl-ACP dehydratase</fullName>
    </recommendedName>
</protein>
<reference evidence="2" key="1">
    <citation type="submission" date="2021-04" db="EMBL/GenBank/DDBJ databases">
        <title>Phylogenetic analysis of Acidobacteriaceae.</title>
        <authorList>
            <person name="Qiu L."/>
            <person name="Zhang Q."/>
        </authorList>
    </citation>
    <scope>NUCLEOTIDE SEQUENCE</scope>
    <source>
        <strain evidence="2">DSM 25168</strain>
    </source>
</reference>
<sequence length="157" mass="17360">MNPGTNAIALASTNFPDALFNDHFPGIPVTPGVLLIEMAAQLTGCLIAVTASQRDQILRLPFLSMVREAKFRKFVGPNVQLRIETEIEELEAFSAICRTRVLSEEDRVASMTLMMTFLPEEEAAQYDRTLLVAHEQAEFLRLGLIGFPPGDVRVAAK</sequence>
<dbReference type="InterPro" id="IPR013114">
    <property type="entry name" value="FabA_FabZ"/>
</dbReference>
<dbReference type="AlphaFoldDB" id="A0A9J7BUS8"/>
<accession>A0A9J7BUS8</accession>
<organism evidence="2 3">
    <name type="scientific">Occallatibacter riparius</name>
    <dbReference type="NCBI Taxonomy" id="1002689"/>
    <lineage>
        <taxon>Bacteria</taxon>
        <taxon>Pseudomonadati</taxon>
        <taxon>Acidobacteriota</taxon>
        <taxon>Terriglobia</taxon>
        <taxon>Terriglobales</taxon>
        <taxon>Acidobacteriaceae</taxon>
        <taxon>Occallatibacter</taxon>
    </lineage>
</organism>
<evidence type="ECO:0000256" key="1">
    <source>
        <dbReference type="ARBA" id="ARBA00023239"/>
    </source>
</evidence>
<dbReference type="Gene3D" id="3.10.129.10">
    <property type="entry name" value="Hotdog Thioesterase"/>
    <property type="match status" value="1"/>
</dbReference>
<evidence type="ECO:0000313" key="3">
    <source>
        <dbReference type="Proteomes" id="UP001059380"/>
    </source>
</evidence>
<dbReference type="PANTHER" id="PTHR30272:SF1">
    <property type="entry name" value="3-HYDROXYACYL-[ACYL-CARRIER-PROTEIN] DEHYDRATASE"/>
    <property type="match status" value="1"/>
</dbReference>
<dbReference type="Proteomes" id="UP001059380">
    <property type="component" value="Chromosome"/>
</dbReference>
<dbReference type="SUPFAM" id="SSF54637">
    <property type="entry name" value="Thioesterase/thiol ester dehydrase-isomerase"/>
    <property type="match status" value="1"/>
</dbReference>
<dbReference type="Pfam" id="PF07977">
    <property type="entry name" value="FabA"/>
    <property type="match status" value="1"/>
</dbReference>
<dbReference type="EMBL" id="CP093313">
    <property type="protein sequence ID" value="UWZ85514.1"/>
    <property type="molecule type" value="Genomic_DNA"/>
</dbReference>
<dbReference type="InterPro" id="IPR029069">
    <property type="entry name" value="HotDog_dom_sf"/>
</dbReference>
<dbReference type="KEGG" id="orp:MOP44_06125"/>
<evidence type="ECO:0000313" key="2">
    <source>
        <dbReference type="EMBL" id="UWZ85514.1"/>
    </source>
</evidence>
<keyword evidence="3" id="KW-1185">Reference proteome</keyword>